<evidence type="ECO:0000313" key="2">
    <source>
        <dbReference type="EMBL" id="QXJ33825.1"/>
    </source>
</evidence>
<dbReference type="RefSeq" id="WP_218259236.1">
    <property type="nucleotide sequence ID" value="NZ_CP077713.1"/>
</dbReference>
<sequence length="142" mass="15820">MPKKLKNSLSDIIGFLILFIIIIAVVIPILLYVTYSYSNNLVPENLPQPSLGTINVTYVIQQGNEILKIQYTSGTDKPTVLNIYNYSVKGIWMQASYTPITANTNSEEFEINGPSNTLLVELLYLNQIFYVQVGLNSSVLVG</sequence>
<reference evidence="2 3" key="1">
    <citation type="journal article" date="2021" name="Environ. Microbiol.">
        <title>New insights into the diversity and evolution of the archaeal mobilome from three complete genomes of Saccharolobus shibatae.</title>
        <authorList>
            <person name="Medvedeva S."/>
            <person name="Brandt D."/>
            <person name="Cvirkaite-Krupovic V."/>
            <person name="Liu Y."/>
            <person name="Severinov K."/>
            <person name="Ishino S."/>
            <person name="Ishino Y."/>
            <person name="Prangishvili D."/>
            <person name="Kalinowski J."/>
            <person name="Krupovic M."/>
        </authorList>
    </citation>
    <scope>NUCLEOTIDE SEQUENCE [LARGE SCALE GENOMIC DNA]</scope>
    <source>
        <strain evidence="2 3">S38A</strain>
    </source>
</reference>
<feature type="transmembrane region" description="Helical" evidence="1">
    <location>
        <begin position="12"/>
        <end position="35"/>
    </location>
</feature>
<keyword evidence="1" id="KW-0812">Transmembrane</keyword>
<organism evidence="2 3">
    <name type="scientific">Saccharolobus shibatae</name>
    <dbReference type="NCBI Taxonomy" id="2286"/>
    <lineage>
        <taxon>Archaea</taxon>
        <taxon>Thermoproteota</taxon>
        <taxon>Thermoprotei</taxon>
        <taxon>Sulfolobales</taxon>
        <taxon>Sulfolobaceae</taxon>
        <taxon>Saccharolobus</taxon>
    </lineage>
</organism>
<dbReference type="Proteomes" id="UP000694036">
    <property type="component" value="Chromosome"/>
</dbReference>
<keyword evidence="1" id="KW-0472">Membrane</keyword>
<proteinExistence type="predicted"/>
<gene>
    <name evidence="2" type="ORF">J5U22_00370</name>
</gene>
<dbReference type="EMBL" id="CP077713">
    <property type="protein sequence ID" value="QXJ33825.1"/>
    <property type="molecule type" value="Genomic_DNA"/>
</dbReference>
<keyword evidence="3" id="KW-1185">Reference proteome</keyword>
<accession>A0A8F5GY79</accession>
<dbReference type="GeneID" id="65555833"/>
<dbReference type="AlphaFoldDB" id="A0A8F5GY79"/>
<evidence type="ECO:0000313" key="3">
    <source>
        <dbReference type="Proteomes" id="UP000694036"/>
    </source>
</evidence>
<name>A0A8F5GY79_9CREN</name>
<protein>
    <submittedName>
        <fullName evidence="2">Uncharacterized protein</fullName>
    </submittedName>
</protein>
<evidence type="ECO:0000256" key="1">
    <source>
        <dbReference type="SAM" id="Phobius"/>
    </source>
</evidence>
<keyword evidence="1" id="KW-1133">Transmembrane helix</keyword>